<dbReference type="InterPro" id="IPR020449">
    <property type="entry name" value="Tscrpt_reg_AraC-type_HTH"/>
</dbReference>
<dbReference type="PANTHER" id="PTHR43280">
    <property type="entry name" value="ARAC-FAMILY TRANSCRIPTIONAL REGULATOR"/>
    <property type="match status" value="1"/>
</dbReference>
<evidence type="ECO:0000256" key="2">
    <source>
        <dbReference type="ARBA" id="ARBA00023125"/>
    </source>
</evidence>
<dbReference type="PANTHER" id="PTHR43280:SF30">
    <property type="entry name" value="MMSAB OPERON REGULATORY PROTEIN"/>
    <property type="match status" value="1"/>
</dbReference>
<sequence>MIEKIYFCVPTTAACREVLYPLCLGDFTYERDYHIARNAYDSYLFFYVREGKGYLEFDGRKYHLSKGQACLIDCYQPHAYGSDSGWEIEWIHFDGRCAGSYYDMIVKQSGNVFSLTERQAAQVLRPLRYMLELLESKITYKEIWMAKYITDMLSFLLGLPDYTLPYTESMTPCERAVSYIRQRFRSNITLQELADHVSLDASYFLRLFKRETGLTPHAYLVSVRLQQAGYYLKTTDRPVKEIAYACGFQSVNSFCIAFKKNKGMTPTQYKERQ</sequence>
<dbReference type="RefSeq" id="WP_148393343.1">
    <property type="nucleotide sequence ID" value="NZ_BAABZQ010000001.1"/>
</dbReference>
<name>A0ABQ0BMG2_9FIRM</name>
<evidence type="ECO:0000256" key="3">
    <source>
        <dbReference type="ARBA" id="ARBA00023163"/>
    </source>
</evidence>
<dbReference type="Pfam" id="PF02311">
    <property type="entry name" value="AraC_binding"/>
    <property type="match status" value="1"/>
</dbReference>
<dbReference type="InterPro" id="IPR018060">
    <property type="entry name" value="HTH_AraC"/>
</dbReference>
<comment type="caution">
    <text evidence="5">The sequence shown here is derived from an EMBL/GenBank/DDBJ whole genome shotgun (WGS) entry which is preliminary data.</text>
</comment>
<dbReference type="SMART" id="SM00342">
    <property type="entry name" value="HTH_ARAC"/>
    <property type="match status" value="1"/>
</dbReference>
<dbReference type="SUPFAM" id="SSF46689">
    <property type="entry name" value="Homeodomain-like"/>
    <property type="match status" value="2"/>
</dbReference>
<protein>
    <submittedName>
        <fullName evidence="5">AraC family transcriptional regulator</fullName>
    </submittedName>
</protein>
<organism evidence="5 6">
    <name type="scientific">Blautia parvula</name>
    <dbReference type="NCBI Taxonomy" id="2877527"/>
    <lineage>
        <taxon>Bacteria</taxon>
        <taxon>Bacillati</taxon>
        <taxon>Bacillota</taxon>
        <taxon>Clostridia</taxon>
        <taxon>Lachnospirales</taxon>
        <taxon>Lachnospiraceae</taxon>
        <taxon>Blautia</taxon>
    </lineage>
</organism>
<dbReference type="SUPFAM" id="SSF51215">
    <property type="entry name" value="Regulatory protein AraC"/>
    <property type="match status" value="1"/>
</dbReference>
<proteinExistence type="predicted"/>
<feature type="domain" description="HTH araC/xylS-type" evidence="4">
    <location>
        <begin position="174"/>
        <end position="272"/>
    </location>
</feature>
<evidence type="ECO:0000313" key="6">
    <source>
        <dbReference type="Proteomes" id="UP001600941"/>
    </source>
</evidence>
<dbReference type="EMBL" id="BAABZQ010000001">
    <property type="protein sequence ID" value="GAA6497723.1"/>
    <property type="molecule type" value="Genomic_DNA"/>
</dbReference>
<dbReference type="PRINTS" id="PR00032">
    <property type="entry name" value="HTHARAC"/>
</dbReference>
<keyword evidence="1" id="KW-0805">Transcription regulation</keyword>
<evidence type="ECO:0000259" key="4">
    <source>
        <dbReference type="PROSITE" id="PS01124"/>
    </source>
</evidence>
<dbReference type="PROSITE" id="PS01124">
    <property type="entry name" value="HTH_ARAC_FAMILY_2"/>
    <property type="match status" value="1"/>
</dbReference>
<keyword evidence="3" id="KW-0804">Transcription</keyword>
<dbReference type="Pfam" id="PF12833">
    <property type="entry name" value="HTH_18"/>
    <property type="match status" value="1"/>
</dbReference>
<dbReference type="InterPro" id="IPR003313">
    <property type="entry name" value="AraC-bd"/>
</dbReference>
<dbReference type="Gene3D" id="2.60.120.280">
    <property type="entry name" value="Regulatory protein AraC"/>
    <property type="match status" value="1"/>
</dbReference>
<dbReference type="PROSITE" id="PS51257">
    <property type="entry name" value="PROKAR_LIPOPROTEIN"/>
    <property type="match status" value="1"/>
</dbReference>
<keyword evidence="6" id="KW-1185">Reference proteome</keyword>
<evidence type="ECO:0000313" key="5">
    <source>
        <dbReference type="EMBL" id="GAA6497723.1"/>
    </source>
</evidence>
<dbReference type="Gene3D" id="1.10.10.60">
    <property type="entry name" value="Homeodomain-like"/>
    <property type="match status" value="2"/>
</dbReference>
<dbReference type="InterPro" id="IPR009057">
    <property type="entry name" value="Homeodomain-like_sf"/>
</dbReference>
<dbReference type="InterPro" id="IPR037923">
    <property type="entry name" value="HTH-like"/>
</dbReference>
<gene>
    <name evidence="5" type="ORF">K340107D12_05390</name>
</gene>
<reference evidence="5 6" key="1">
    <citation type="submission" date="2024-04" db="EMBL/GenBank/DDBJ databases">
        <title>Defined microbial consortia suppress multidrug-resistant proinflammatory Enterobacteriaceae via ecological control.</title>
        <authorList>
            <person name="Furuichi M."/>
            <person name="Kawaguchi T."/>
            <person name="Pust M."/>
            <person name="Yasuma K."/>
            <person name="Plichta D."/>
            <person name="Hasegawa N."/>
            <person name="Ohya T."/>
            <person name="Bhattarai S."/>
            <person name="Sasajima S."/>
            <person name="Aoto Y."/>
            <person name="Tuganbaev T."/>
            <person name="Yaginuma M."/>
            <person name="Ueda M."/>
            <person name="Okahashi N."/>
            <person name="Amafuji K."/>
            <person name="Kiridooshi Y."/>
            <person name="Sugita K."/>
            <person name="Strazar M."/>
            <person name="Skelly A."/>
            <person name="Suda W."/>
            <person name="Hattori M."/>
            <person name="Nakamoto N."/>
            <person name="Caballero S."/>
            <person name="Norman J."/>
            <person name="Olle B."/>
            <person name="Tanoue T."/>
            <person name="Arita M."/>
            <person name="Bucci V."/>
            <person name="Atarashi K."/>
            <person name="Xavier R."/>
            <person name="Honda K."/>
        </authorList>
    </citation>
    <scope>NUCLEOTIDE SEQUENCE [LARGE SCALE GENOMIC DNA]</scope>
    <source>
        <strain evidence="6">k34-0107-D12</strain>
    </source>
</reference>
<keyword evidence="2" id="KW-0238">DNA-binding</keyword>
<dbReference type="Proteomes" id="UP001600941">
    <property type="component" value="Unassembled WGS sequence"/>
</dbReference>
<evidence type="ECO:0000256" key="1">
    <source>
        <dbReference type="ARBA" id="ARBA00023015"/>
    </source>
</evidence>
<accession>A0ABQ0BMG2</accession>